<keyword evidence="3 7" id="KW-0812">Transmembrane</keyword>
<dbReference type="GO" id="GO:0005886">
    <property type="term" value="C:plasma membrane"/>
    <property type="evidence" value="ECO:0007669"/>
    <property type="project" value="UniProtKB-SubCell"/>
</dbReference>
<gene>
    <name evidence="9" type="ORF">H7C19_03705</name>
</gene>
<feature type="compositionally biased region" description="Basic and acidic residues" evidence="6">
    <location>
        <begin position="393"/>
        <end position="403"/>
    </location>
</feature>
<feature type="compositionally biased region" description="Basic and acidic residues" evidence="6">
    <location>
        <begin position="281"/>
        <end position="292"/>
    </location>
</feature>
<comment type="caution">
    <text evidence="9">The sequence shown here is derived from an EMBL/GenBank/DDBJ whole genome shotgun (WGS) entry which is preliminary data.</text>
</comment>
<feature type="compositionally biased region" description="Basic and acidic residues" evidence="6">
    <location>
        <begin position="477"/>
        <end position="488"/>
    </location>
</feature>
<feature type="compositionally biased region" description="Low complexity" evidence="6">
    <location>
        <begin position="462"/>
        <end position="476"/>
    </location>
</feature>
<organism evidence="9 10">
    <name type="scientific">Cohnella nanjingensis</name>
    <dbReference type="NCBI Taxonomy" id="1387779"/>
    <lineage>
        <taxon>Bacteria</taxon>
        <taxon>Bacillati</taxon>
        <taxon>Bacillota</taxon>
        <taxon>Bacilli</taxon>
        <taxon>Bacillales</taxon>
        <taxon>Paenibacillaceae</taxon>
        <taxon>Cohnella</taxon>
    </lineage>
</organism>
<dbReference type="PROSITE" id="PS51849">
    <property type="entry name" value="RSGI_N"/>
    <property type="match status" value="1"/>
</dbReference>
<evidence type="ECO:0000256" key="6">
    <source>
        <dbReference type="SAM" id="MobiDB-lite"/>
    </source>
</evidence>
<dbReference type="AlphaFoldDB" id="A0A7X0VEQ2"/>
<evidence type="ECO:0000313" key="9">
    <source>
        <dbReference type="EMBL" id="MBB6669789.1"/>
    </source>
</evidence>
<evidence type="ECO:0000256" key="7">
    <source>
        <dbReference type="SAM" id="Phobius"/>
    </source>
</evidence>
<accession>A0A7X0VEQ2</accession>
<evidence type="ECO:0000256" key="1">
    <source>
        <dbReference type="ARBA" id="ARBA00004162"/>
    </source>
</evidence>
<evidence type="ECO:0000256" key="3">
    <source>
        <dbReference type="ARBA" id="ARBA00022692"/>
    </source>
</evidence>
<evidence type="ECO:0000256" key="4">
    <source>
        <dbReference type="ARBA" id="ARBA00022989"/>
    </source>
</evidence>
<evidence type="ECO:0000256" key="5">
    <source>
        <dbReference type="ARBA" id="ARBA00023136"/>
    </source>
</evidence>
<comment type="subcellular location">
    <subcellularLocation>
        <location evidence="1">Cell membrane</location>
        <topology evidence="1">Single-pass membrane protein</topology>
    </subcellularLocation>
</comment>
<feature type="compositionally biased region" description="Basic and acidic residues" evidence="6">
    <location>
        <begin position="340"/>
        <end position="350"/>
    </location>
</feature>
<feature type="compositionally biased region" description="Polar residues" evidence="6">
    <location>
        <begin position="437"/>
        <end position="446"/>
    </location>
</feature>
<feature type="compositionally biased region" description="Basic and acidic residues" evidence="6">
    <location>
        <begin position="426"/>
        <end position="435"/>
    </location>
</feature>
<dbReference type="RefSeq" id="WP_185141229.1">
    <property type="nucleotide sequence ID" value="NZ_JACJVP010000004.1"/>
</dbReference>
<dbReference type="Pfam" id="PF23750">
    <property type="entry name" value="RsgI_M"/>
    <property type="match status" value="1"/>
</dbReference>
<reference evidence="9 10" key="1">
    <citation type="submission" date="2020-08" db="EMBL/GenBank/DDBJ databases">
        <title>Cohnella phylogeny.</title>
        <authorList>
            <person name="Dunlap C."/>
        </authorList>
    </citation>
    <scope>NUCLEOTIDE SEQUENCE [LARGE SCALE GENOMIC DNA]</scope>
    <source>
        <strain evidence="9 10">DSM 28246</strain>
    </source>
</reference>
<evidence type="ECO:0000313" key="10">
    <source>
        <dbReference type="Proteomes" id="UP000547209"/>
    </source>
</evidence>
<feature type="compositionally biased region" description="Gly residues" evidence="6">
    <location>
        <begin position="296"/>
        <end position="309"/>
    </location>
</feature>
<feature type="compositionally biased region" description="Basic and acidic residues" evidence="6">
    <location>
        <begin position="497"/>
        <end position="525"/>
    </location>
</feature>
<feature type="domain" description="RsgI N-terminal anti-sigma" evidence="8">
    <location>
        <begin position="2"/>
        <end position="49"/>
    </location>
</feature>
<name>A0A7X0VEQ2_9BACL</name>
<protein>
    <submittedName>
        <fullName evidence="9">Anti-sigma factor domain-containing protein</fullName>
    </submittedName>
</protein>
<dbReference type="InterPro" id="IPR024449">
    <property type="entry name" value="Anti-sigma_RsgI_N"/>
</dbReference>
<dbReference type="EMBL" id="JACJVP010000004">
    <property type="protein sequence ID" value="MBB6669789.1"/>
    <property type="molecule type" value="Genomic_DNA"/>
</dbReference>
<keyword evidence="5 7" id="KW-0472">Membrane</keyword>
<dbReference type="Pfam" id="PF12791">
    <property type="entry name" value="RsgI_N"/>
    <property type="match status" value="1"/>
</dbReference>
<evidence type="ECO:0000259" key="8">
    <source>
        <dbReference type="PROSITE" id="PS51849"/>
    </source>
</evidence>
<keyword evidence="4 7" id="KW-1133">Transmembrane helix</keyword>
<proteinExistence type="predicted"/>
<feature type="region of interest" description="Disordered" evidence="6">
    <location>
        <begin position="393"/>
        <end position="525"/>
    </location>
</feature>
<dbReference type="Proteomes" id="UP000547209">
    <property type="component" value="Unassembled WGS sequence"/>
</dbReference>
<keyword evidence="10" id="KW-1185">Reference proteome</keyword>
<keyword evidence="2" id="KW-1003">Cell membrane</keyword>
<sequence length="525" mass="56985">MSRAIIMSLEAGTAIVLTPDGRFVRVREKSGYAVGDEVEIDHAEHAARPDRWIRTLVRNRWTISVASAAVIVLALCALWTFRAPTVVAYVTMDVNPSVEMGLDSKERVQELRALNRDAVPIVKAIRYKDEKIEDVTEALAEALAERDLLQAAGSEIVLASVPVRSVKPSWEDDVTSKMRTAIEKAAGPLDGSTAAATRITAVSVPSEVREEAEAHGLSTGKMAFWLKAESQGHDVSLETLRRTSLKDIASSWGGVQAVMDDGAQDGATSKETWKALLKQAQETKPDKLKETKPAGGKPGKGSGQAGGAGKPTAKPTPSPTHPVHAQSTAKPQAGLNGKHGTKDGKKDGREKWRHGWKSEFPGFGDRQRDKSELQRWFDGWSSKELSEYRDRQLEAWAQRDKPDGAGSKTTSAKPSAGDKASGNKNGQKDSNDKKNQNGKTNENGKANQSGKSNNNDKKNQSDKSNNNNKTNQSGKTNKNDKNDSKGNDGKTGAGKSDSGDSSRKQDQKSYRHDGQDSHEERTEKR</sequence>
<feature type="region of interest" description="Disordered" evidence="6">
    <location>
        <begin position="279"/>
        <end position="371"/>
    </location>
</feature>
<evidence type="ECO:0000256" key="2">
    <source>
        <dbReference type="ARBA" id="ARBA00022475"/>
    </source>
</evidence>
<feature type="transmembrane region" description="Helical" evidence="7">
    <location>
        <begin position="61"/>
        <end position="81"/>
    </location>
</feature>
<dbReference type="InterPro" id="IPR055431">
    <property type="entry name" value="RsgI_M"/>
</dbReference>